<dbReference type="InterPro" id="IPR036286">
    <property type="entry name" value="LexA/Signal_pep-like_sf"/>
</dbReference>
<sequence>MFKNPLDPRENYIKRMIAGAGETIEIVDGDIYINGQIARKPANVQEELWMPIYDNDYQPPAEMMKRPGEKRKEPSNGNFLWQQPFENDAVSHWELNADGPTVFALDSDPEQVNIIYYDAQIGNDFKAKYAYNNSSSYFRRPSCSDLMVRFHVTPGSSEGLIGITLRKYGTYYHGHVSFSGEMVIEKADGDISFELARRKITNVTKDEAVRLRFANVDHQLVLEFGDEKLKYDLGPGPTDAGAITRKDPSEVRIFGAGKLKLSHVGLYRDIYYISKGNLRAGEGDPFTLNKDEFFVCGDNSPYSQDARRWETEGIGNNGVRYRTGTVPRDYLVGKAILVYWSDAFKP</sequence>
<name>X0SYT6_9ZZZZ</name>
<accession>X0SYT6</accession>
<protein>
    <recommendedName>
        <fullName evidence="2">Peptidase S26 domain-containing protein</fullName>
    </recommendedName>
</protein>
<dbReference type="InterPro" id="IPR019533">
    <property type="entry name" value="Peptidase_S26"/>
</dbReference>
<dbReference type="PANTHER" id="PTHR43390:SF1">
    <property type="entry name" value="CHLOROPLAST PROCESSING PEPTIDASE"/>
    <property type="match status" value="1"/>
</dbReference>
<reference evidence="3" key="1">
    <citation type="journal article" date="2014" name="Front. Microbiol.">
        <title>High frequency of phylogenetically diverse reductive dehalogenase-homologous genes in deep subseafloor sedimentary metagenomes.</title>
        <authorList>
            <person name="Kawai M."/>
            <person name="Futagami T."/>
            <person name="Toyoda A."/>
            <person name="Takaki Y."/>
            <person name="Nishi S."/>
            <person name="Hori S."/>
            <person name="Arai W."/>
            <person name="Tsubouchi T."/>
            <person name="Morono Y."/>
            <person name="Uchiyama I."/>
            <person name="Ito T."/>
            <person name="Fujiyama A."/>
            <person name="Inagaki F."/>
            <person name="Takami H."/>
        </authorList>
    </citation>
    <scope>NUCLEOTIDE SEQUENCE</scope>
    <source>
        <strain evidence="3">Expedition CK06-06</strain>
    </source>
</reference>
<dbReference type="PRINTS" id="PR00727">
    <property type="entry name" value="LEADERPTASE"/>
</dbReference>
<dbReference type="GO" id="GO:0004252">
    <property type="term" value="F:serine-type endopeptidase activity"/>
    <property type="evidence" value="ECO:0007669"/>
    <property type="project" value="InterPro"/>
</dbReference>
<dbReference type="EMBL" id="BARS01003322">
    <property type="protein sequence ID" value="GAF81087.1"/>
    <property type="molecule type" value="Genomic_DNA"/>
</dbReference>
<dbReference type="InterPro" id="IPR000223">
    <property type="entry name" value="Pept_S26A_signal_pept_1"/>
</dbReference>
<dbReference type="GO" id="GO:0016020">
    <property type="term" value="C:membrane"/>
    <property type="evidence" value="ECO:0007669"/>
    <property type="project" value="InterPro"/>
</dbReference>
<feature type="domain" description="Peptidase S26" evidence="2">
    <location>
        <begin position="287"/>
        <end position="340"/>
    </location>
</feature>
<proteinExistence type="inferred from homology"/>
<dbReference type="Gene3D" id="2.10.109.10">
    <property type="entry name" value="Umud Fragment, subunit A"/>
    <property type="match status" value="2"/>
</dbReference>
<dbReference type="SUPFAM" id="SSF51306">
    <property type="entry name" value="LexA/Signal peptidase"/>
    <property type="match status" value="2"/>
</dbReference>
<gene>
    <name evidence="3" type="ORF">S01H1_06433</name>
</gene>
<evidence type="ECO:0000256" key="1">
    <source>
        <dbReference type="ARBA" id="ARBA00009370"/>
    </source>
</evidence>
<dbReference type="GO" id="GO:0006465">
    <property type="term" value="P:signal peptide processing"/>
    <property type="evidence" value="ECO:0007669"/>
    <property type="project" value="InterPro"/>
</dbReference>
<dbReference type="PANTHER" id="PTHR43390">
    <property type="entry name" value="SIGNAL PEPTIDASE I"/>
    <property type="match status" value="1"/>
</dbReference>
<evidence type="ECO:0000313" key="3">
    <source>
        <dbReference type="EMBL" id="GAF81087.1"/>
    </source>
</evidence>
<organism evidence="3">
    <name type="scientific">marine sediment metagenome</name>
    <dbReference type="NCBI Taxonomy" id="412755"/>
    <lineage>
        <taxon>unclassified sequences</taxon>
        <taxon>metagenomes</taxon>
        <taxon>ecological metagenomes</taxon>
    </lineage>
</organism>
<dbReference type="Pfam" id="PF10502">
    <property type="entry name" value="Peptidase_S26"/>
    <property type="match status" value="2"/>
</dbReference>
<feature type="domain" description="Peptidase S26" evidence="2">
    <location>
        <begin position="2"/>
        <end position="43"/>
    </location>
</feature>
<evidence type="ECO:0000259" key="2">
    <source>
        <dbReference type="Pfam" id="PF10502"/>
    </source>
</evidence>
<feature type="non-terminal residue" evidence="3">
    <location>
        <position position="346"/>
    </location>
</feature>
<comment type="caution">
    <text evidence="3">The sequence shown here is derived from an EMBL/GenBank/DDBJ whole genome shotgun (WGS) entry which is preliminary data.</text>
</comment>
<comment type="similarity">
    <text evidence="1">Belongs to the peptidase S26 family.</text>
</comment>
<dbReference type="AlphaFoldDB" id="X0SYT6"/>